<dbReference type="Gene3D" id="3.40.50.1820">
    <property type="entry name" value="alpha/beta hydrolase"/>
    <property type="match status" value="1"/>
</dbReference>
<proteinExistence type="predicted"/>
<protein>
    <submittedName>
        <fullName evidence="1">Alpha/beta hydrolase family protein</fullName>
    </submittedName>
</protein>
<evidence type="ECO:0000313" key="1">
    <source>
        <dbReference type="EMBL" id="MFB2838946.1"/>
    </source>
</evidence>
<keyword evidence="2" id="KW-1185">Reference proteome</keyword>
<dbReference type="Proteomes" id="UP001576780">
    <property type="component" value="Unassembled WGS sequence"/>
</dbReference>
<dbReference type="EMBL" id="JBHFNT010000288">
    <property type="protein sequence ID" value="MFB2838946.1"/>
    <property type="molecule type" value="Genomic_DNA"/>
</dbReference>
<dbReference type="RefSeq" id="WP_413281236.1">
    <property type="nucleotide sequence ID" value="NZ_JBHFNT010000288.1"/>
</dbReference>
<organism evidence="1 2">
    <name type="scientific">Floridaenema evergladense BLCC-F167</name>
    <dbReference type="NCBI Taxonomy" id="3153639"/>
    <lineage>
        <taxon>Bacteria</taxon>
        <taxon>Bacillati</taxon>
        <taxon>Cyanobacteriota</taxon>
        <taxon>Cyanophyceae</taxon>
        <taxon>Oscillatoriophycideae</taxon>
        <taxon>Aerosakkonematales</taxon>
        <taxon>Aerosakkonemataceae</taxon>
        <taxon>Floridanema</taxon>
        <taxon>Floridanema evergladense</taxon>
    </lineage>
</organism>
<dbReference type="InterPro" id="IPR029058">
    <property type="entry name" value="AB_hydrolase_fold"/>
</dbReference>
<keyword evidence="1" id="KW-0378">Hydrolase</keyword>
<reference evidence="1 2" key="1">
    <citation type="submission" date="2024-09" db="EMBL/GenBank/DDBJ databases">
        <title>Floridaenema gen nov. (Aerosakkonemataceae, Aerosakkonematales ord. nov., Cyanobacteria) from benthic tropical and subtropical fresh waters, with the description of four new species.</title>
        <authorList>
            <person name="Moretto J.A."/>
            <person name="Berthold D.E."/>
            <person name="Lefler F.W."/>
            <person name="Huang I.-S."/>
            <person name="Laughinghouse H. IV."/>
        </authorList>
    </citation>
    <scope>NUCLEOTIDE SEQUENCE [LARGE SCALE GENOMIC DNA]</scope>
    <source>
        <strain evidence="1 2">BLCC-F167</strain>
    </source>
</reference>
<accession>A0ABV4WVP8</accession>
<name>A0ABV4WVP8_9CYAN</name>
<evidence type="ECO:0000313" key="2">
    <source>
        <dbReference type="Proteomes" id="UP001576780"/>
    </source>
</evidence>
<comment type="caution">
    <text evidence="1">The sequence shown here is derived from an EMBL/GenBank/DDBJ whole genome shotgun (WGS) entry which is preliminary data.</text>
</comment>
<gene>
    <name evidence="1" type="ORF">ACE1CA_31030</name>
</gene>
<dbReference type="GO" id="GO:0016787">
    <property type="term" value="F:hydrolase activity"/>
    <property type="evidence" value="ECO:0007669"/>
    <property type="project" value="UniProtKB-KW"/>
</dbReference>
<dbReference type="SUPFAM" id="SSF53474">
    <property type="entry name" value="alpha/beta-Hydrolases"/>
    <property type="match status" value="1"/>
</dbReference>
<sequence length="327" mass="35696">MTVRAFFRSTKVKTATSPYDTIHLKVFYPAQMSGSELEKTQGIIPADVEKAPFPVVIFFGGVNCGLENYQWLAVKLAEKGIVVVTFAWVAENFPGIIALTPGVDTQMLKPDTYGTAPTASALPALLAELESLQKEGLLAGMLNLQQVILGGHSAGGRVALESANPEFFPQVAAAFGYAVHSAAPIMLGFPADTFLPLPSTLPMLLIGGTCDGVITNSRHIYGIKEDSPTRSMMRTFREAITANRNDTYLIIIEGANHYSIVHPQDPTTDRAFLDFPNTQPQENIRSLIEESISLFIDAHVRQQPEALPALDKMKNELHPLIATFERK</sequence>